<dbReference type="EMBL" id="UXAV01000022">
    <property type="protein sequence ID" value="VDC22491.1"/>
    <property type="molecule type" value="Genomic_DNA"/>
</dbReference>
<reference evidence="2 3" key="1">
    <citation type="submission" date="2018-11" db="EMBL/GenBank/DDBJ databases">
        <authorList>
            <person name="Criscuolo A."/>
        </authorList>
    </citation>
    <scope>NUCLEOTIDE SEQUENCE [LARGE SCALE GENOMIC DNA]</scope>
    <source>
        <strain evidence="2">ATB-66</strain>
    </source>
</reference>
<keyword evidence="3" id="KW-1185">Reference proteome</keyword>
<proteinExistence type="predicted"/>
<gene>
    <name evidence="2" type="ORF">FILTAD_00763</name>
</gene>
<dbReference type="RefSeq" id="WP_124069204.1">
    <property type="nucleotide sequence ID" value="NZ_CBCRXF010000014.1"/>
</dbReference>
<dbReference type="Gene3D" id="1.20.5.110">
    <property type="match status" value="1"/>
</dbReference>
<dbReference type="AlphaFoldDB" id="A0A3P5WT63"/>
<evidence type="ECO:0000256" key="1">
    <source>
        <dbReference type="SAM" id="Coils"/>
    </source>
</evidence>
<accession>A0A3P5WT63</accession>
<protein>
    <recommendedName>
        <fullName evidence="4">Chromosome partition protein Smc</fullName>
    </recommendedName>
</protein>
<keyword evidence="1" id="KW-0175">Coiled coil</keyword>
<dbReference type="OrthoDB" id="2680327at2"/>
<evidence type="ECO:0000313" key="2">
    <source>
        <dbReference type="EMBL" id="VDC22491.1"/>
    </source>
</evidence>
<sequence>MEVMLKEILGELKNINGRLDNMDNRLDNMDKRLDSLEQGQKEIRHDLAELKVNHFDLKKDLVDNFGVFNKSMEELIENRTNVLNTRVYSTEVAIEKIRNQ</sequence>
<feature type="coiled-coil region" evidence="1">
    <location>
        <begin position="5"/>
        <end position="53"/>
    </location>
</feature>
<evidence type="ECO:0008006" key="4">
    <source>
        <dbReference type="Google" id="ProtNLM"/>
    </source>
</evidence>
<organism evidence="2 3">
    <name type="scientific">Filibacter tadaridae</name>
    <dbReference type="NCBI Taxonomy" id="2483811"/>
    <lineage>
        <taxon>Bacteria</taxon>
        <taxon>Bacillati</taxon>
        <taxon>Bacillota</taxon>
        <taxon>Bacilli</taxon>
        <taxon>Bacillales</taxon>
        <taxon>Caryophanaceae</taxon>
        <taxon>Filibacter</taxon>
    </lineage>
</organism>
<dbReference type="Proteomes" id="UP000270468">
    <property type="component" value="Unassembled WGS sequence"/>
</dbReference>
<evidence type="ECO:0000313" key="3">
    <source>
        <dbReference type="Proteomes" id="UP000270468"/>
    </source>
</evidence>
<name>A0A3P5WT63_9BACL</name>